<organism evidence="2">
    <name type="scientific">Kitasatospora camelliae</name>
    <dbReference type="NCBI Taxonomy" id="3156397"/>
    <lineage>
        <taxon>Bacteria</taxon>
        <taxon>Bacillati</taxon>
        <taxon>Actinomycetota</taxon>
        <taxon>Actinomycetes</taxon>
        <taxon>Kitasatosporales</taxon>
        <taxon>Streptomycetaceae</taxon>
        <taxon>Kitasatospora</taxon>
    </lineage>
</organism>
<dbReference type="AlphaFoldDB" id="A0AAU8JV26"/>
<keyword evidence="1" id="KW-0732">Signal</keyword>
<accession>A0AAU8JV26</accession>
<dbReference type="RefSeq" id="WP_354640729.1">
    <property type="nucleotide sequence ID" value="NZ_CP159872.1"/>
</dbReference>
<dbReference type="KEGG" id="kcm:ABWK59_13175"/>
<feature type="signal peptide" evidence="1">
    <location>
        <begin position="1"/>
        <end position="26"/>
    </location>
</feature>
<gene>
    <name evidence="2" type="ORF">ABWK59_13175</name>
</gene>
<dbReference type="EMBL" id="CP159872">
    <property type="protein sequence ID" value="XCM79803.1"/>
    <property type="molecule type" value="Genomic_DNA"/>
</dbReference>
<proteinExistence type="predicted"/>
<name>A0AAU8JV26_9ACTN</name>
<reference evidence="2" key="1">
    <citation type="submission" date="2024-06" db="EMBL/GenBank/DDBJ databases">
        <title>The genome sequences of Kitasatospora sp. strain HUAS MG31.</title>
        <authorList>
            <person name="Mo P."/>
        </authorList>
    </citation>
    <scope>NUCLEOTIDE SEQUENCE</scope>
    <source>
        <strain evidence="2">HUAS MG31</strain>
    </source>
</reference>
<protein>
    <submittedName>
        <fullName evidence="2">Uncharacterized protein</fullName>
    </submittedName>
</protein>
<evidence type="ECO:0000256" key="1">
    <source>
        <dbReference type="SAM" id="SignalP"/>
    </source>
</evidence>
<feature type="chain" id="PRO_5043874070" evidence="1">
    <location>
        <begin position="27"/>
        <end position="67"/>
    </location>
</feature>
<sequence length="67" mass="6745">MWKKFAVVFLLAATAVVAVPPGAAFADGPTDGPKDAKEAAVCADVLTWVLGGMAPISVDAVCTVKKG</sequence>
<evidence type="ECO:0000313" key="2">
    <source>
        <dbReference type="EMBL" id="XCM79803.1"/>
    </source>
</evidence>